<keyword evidence="1" id="KW-0645">Protease</keyword>
<evidence type="ECO:0000259" key="3">
    <source>
        <dbReference type="Pfam" id="PF13976"/>
    </source>
</evidence>
<evidence type="ECO:0000313" key="5">
    <source>
        <dbReference type="EMBL" id="GJS72786.1"/>
    </source>
</evidence>
<accession>A0ABQ4Y617</accession>
<keyword evidence="2" id="KW-1133">Transmembrane helix</keyword>
<gene>
    <name evidence="5" type="ORF">Tco_0705627</name>
</gene>
<dbReference type="PANTHER" id="PTHR11439:SF524">
    <property type="entry name" value="RNA-DIRECTED DNA POLYMERASE, PROTEIN KINASE RLK-PELLE-DLSV FAMILY"/>
    <property type="match status" value="1"/>
</dbReference>
<keyword evidence="2" id="KW-0812">Transmembrane</keyword>
<dbReference type="InterPro" id="IPR043502">
    <property type="entry name" value="DNA/RNA_pol_sf"/>
</dbReference>
<name>A0ABQ4Y617_9ASTR</name>
<evidence type="ECO:0000259" key="4">
    <source>
        <dbReference type="Pfam" id="PF22936"/>
    </source>
</evidence>
<dbReference type="Proteomes" id="UP001151760">
    <property type="component" value="Unassembled WGS sequence"/>
</dbReference>
<dbReference type="Pfam" id="PF22936">
    <property type="entry name" value="Pol_BBD"/>
    <property type="match status" value="1"/>
</dbReference>
<dbReference type="InterPro" id="IPR012337">
    <property type="entry name" value="RNaseH-like_sf"/>
</dbReference>
<keyword evidence="2" id="KW-0472">Membrane</keyword>
<dbReference type="Gene3D" id="3.30.420.10">
    <property type="entry name" value="Ribonuclease H-like superfamily/Ribonuclease H"/>
    <property type="match status" value="1"/>
</dbReference>
<keyword evidence="1" id="KW-0064">Aspartyl protease</keyword>
<dbReference type="SUPFAM" id="SSF56672">
    <property type="entry name" value="DNA/RNA polymerases"/>
    <property type="match status" value="1"/>
</dbReference>
<protein>
    <submittedName>
        <fullName evidence="5">Ribonuclease H-like domain-containing protein</fullName>
    </submittedName>
</protein>
<dbReference type="InterPro" id="IPR054722">
    <property type="entry name" value="PolX-like_BBD"/>
</dbReference>
<dbReference type="PANTHER" id="PTHR11439">
    <property type="entry name" value="GAG-POL-RELATED RETROTRANSPOSON"/>
    <property type="match status" value="1"/>
</dbReference>
<proteinExistence type="predicted"/>
<sequence>MQLQISHTLVNGILRFSLWLFICFPGYYLTKVALSTSAAQDPTWHMDTSVSSHLNFNASNLSMIFYKLLFPSVHVGDCKSISVTNTGHSIIPSHHRPLHLHNVLIPHPGQGILGPTPAIYASQATTLPIAFSTVPLQDPTWHMDTSASSHLNFNASNLSTIFYKRLFPSVHVGDGKSIPVTNTGHSIIPSHHRPLHLHNVLVTPNIIKNLISVRQFTRDNNCTIEFDAFGFSVKDYLTRHILLRCDSSGDLYPVTKPSTSPIAFLSTSASTWHQRLGHPGDQVLRSLVSSRFISCNKEKSSHICHACQLGKHVKLPFHSSDSIVEHCFDIIHSDLWTSPIISSSGFKYYVLFLDHFSHYLWIYPLRSKSDIDLSETVYMHQPPGFVDNRQGSQVAYLLIYVDDIILTASCLAILQQIIDHTPKGLFLSHKKYALQLLERAGMVTCNCSRTPVDIESKLGPEVQQICLYMHNLRESHLAALKRILRYVQRQAIFAMLTDADWAGCQSTRGSTSSFCVFLGDNLLAWSAKRQHTLSRSSAEVEYRSVVNVVAETAWLRNLLRELHSPLSTATLVYCDNVSAFYMSVNPVQHQRTKHIEIDIHFVRDMVTAGQVRVLHVPSCFQYADIFTKGLPSALFENIRYSLSDEIEEYTNELQGRKAGLARDEVNKKATKNEKSIGRFDLDLTEMDGCTGYSKEQMKQNILKQHSIFRHQIQELHRLYKRQRDLMNELTRKEHCNVTMLTKAATSRLFLSQLLSRKVVDLELPADVDGDTEGKQPLQNVQNFTDLNKQIQVEEASFSTSIINNKRS</sequence>
<keyword evidence="1" id="KW-0378">Hydrolase</keyword>
<dbReference type="EMBL" id="BQNB010010104">
    <property type="protein sequence ID" value="GJS72786.1"/>
    <property type="molecule type" value="Genomic_DNA"/>
</dbReference>
<dbReference type="Pfam" id="PF13976">
    <property type="entry name" value="gag_pre-integrs"/>
    <property type="match status" value="1"/>
</dbReference>
<reference evidence="5" key="2">
    <citation type="submission" date="2022-01" db="EMBL/GenBank/DDBJ databases">
        <authorList>
            <person name="Yamashiro T."/>
            <person name="Shiraishi A."/>
            <person name="Satake H."/>
            <person name="Nakayama K."/>
        </authorList>
    </citation>
    <scope>NUCLEOTIDE SEQUENCE</scope>
</reference>
<feature type="transmembrane region" description="Helical" evidence="2">
    <location>
        <begin position="12"/>
        <end position="30"/>
    </location>
</feature>
<comment type="caution">
    <text evidence="5">The sequence shown here is derived from an EMBL/GenBank/DDBJ whole genome shotgun (WGS) entry which is preliminary data.</text>
</comment>
<dbReference type="CDD" id="cd09272">
    <property type="entry name" value="RNase_HI_RT_Ty1"/>
    <property type="match status" value="1"/>
</dbReference>
<feature type="domain" description="GAG-pre-integrase" evidence="3">
    <location>
        <begin position="265"/>
        <end position="312"/>
    </location>
</feature>
<feature type="domain" description="Retrovirus-related Pol polyprotein from transposon TNT 1-94-like beta-barrel" evidence="4">
    <location>
        <begin position="141"/>
        <end position="218"/>
    </location>
</feature>
<evidence type="ECO:0000313" key="6">
    <source>
        <dbReference type="Proteomes" id="UP001151760"/>
    </source>
</evidence>
<organism evidence="5 6">
    <name type="scientific">Tanacetum coccineum</name>
    <dbReference type="NCBI Taxonomy" id="301880"/>
    <lineage>
        <taxon>Eukaryota</taxon>
        <taxon>Viridiplantae</taxon>
        <taxon>Streptophyta</taxon>
        <taxon>Embryophyta</taxon>
        <taxon>Tracheophyta</taxon>
        <taxon>Spermatophyta</taxon>
        <taxon>Magnoliopsida</taxon>
        <taxon>eudicotyledons</taxon>
        <taxon>Gunneridae</taxon>
        <taxon>Pentapetalae</taxon>
        <taxon>asterids</taxon>
        <taxon>campanulids</taxon>
        <taxon>Asterales</taxon>
        <taxon>Asteraceae</taxon>
        <taxon>Asteroideae</taxon>
        <taxon>Anthemideae</taxon>
        <taxon>Anthemidinae</taxon>
        <taxon>Tanacetum</taxon>
    </lineage>
</organism>
<keyword evidence="6" id="KW-1185">Reference proteome</keyword>
<dbReference type="InterPro" id="IPR036397">
    <property type="entry name" value="RNaseH_sf"/>
</dbReference>
<dbReference type="SUPFAM" id="SSF53098">
    <property type="entry name" value="Ribonuclease H-like"/>
    <property type="match status" value="1"/>
</dbReference>
<dbReference type="InterPro" id="IPR025724">
    <property type="entry name" value="GAG-pre-integrase_dom"/>
</dbReference>
<evidence type="ECO:0000256" key="1">
    <source>
        <dbReference type="ARBA" id="ARBA00022750"/>
    </source>
</evidence>
<reference evidence="5" key="1">
    <citation type="journal article" date="2022" name="Int. J. Mol. Sci.">
        <title>Draft Genome of Tanacetum Coccineum: Genomic Comparison of Closely Related Tanacetum-Family Plants.</title>
        <authorList>
            <person name="Yamashiro T."/>
            <person name="Shiraishi A."/>
            <person name="Nakayama K."/>
            <person name="Satake H."/>
        </authorList>
    </citation>
    <scope>NUCLEOTIDE SEQUENCE</scope>
</reference>
<evidence type="ECO:0000256" key="2">
    <source>
        <dbReference type="SAM" id="Phobius"/>
    </source>
</evidence>